<feature type="transmembrane region" description="Helical" evidence="6">
    <location>
        <begin position="41"/>
        <end position="64"/>
    </location>
</feature>
<feature type="domain" description="ABC3 transporter permease C-terminal" evidence="7">
    <location>
        <begin position="283"/>
        <end position="396"/>
    </location>
</feature>
<keyword evidence="2" id="KW-1003">Cell membrane</keyword>
<feature type="transmembrane region" description="Helical" evidence="6">
    <location>
        <begin position="491"/>
        <end position="515"/>
    </location>
</feature>
<feature type="transmembrane region" description="Helical" evidence="6">
    <location>
        <begin position="740"/>
        <end position="764"/>
    </location>
</feature>
<feature type="transmembrane region" description="Helical" evidence="6">
    <location>
        <begin position="444"/>
        <end position="470"/>
    </location>
</feature>
<dbReference type="AlphaFoldDB" id="A0A1Y6CVN5"/>
<evidence type="ECO:0000256" key="2">
    <source>
        <dbReference type="ARBA" id="ARBA00022475"/>
    </source>
</evidence>
<keyword evidence="3 6" id="KW-0812">Transmembrane</keyword>
<feature type="transmembrane region" description="Helical" evidence="6">
    <location>
        <begin position="419"/>
        <end position="438"/>
    </location>
</feature>
<dbReference type="STRING" id="560819.SAMN05428998_1389"/>
<dbReference type="Pfam" id="PF02687">
    <property type="entry name" value="FtsX"/>
    <property type="match status" value="2"/>
</dbReference>
<dbReference type="PANTHER" id="PTHR30287:SF1">
    <property type="entry name" value="INNER MEMBRANE PROTEIN"/>
    <property type="match status" value="1"/>
</dbReference>
<dbReference type="InterPro" id="IPR038766">
    <property type="entry name" value="Membrane_comp_ABC_pdt"/>
</dbReference>
<gene>
    <name evidence="8" type="ORF">SAMN05428998_1389</name>
</gene>
<evidence type="ECO:0000259" key="7">
    <source>
        <dbReference type="Pfam" id="PF02687"/>
    </source>
</evidence>
<dbReference type="InterPro" id="IPR003838">
    <property type="entry name" value="ABC3_permease_C"/>
</dbReference>
<dbReference type="Proteomes" id="UP000192917">
    <property type="component" value="Unassembled WGS sequence"/>
</dbReference>
<dbReference type="EMBL" id="FWZX01000038">
    <property type="protein sequence ID" value="SMF78119.1"/>
    <property type="molecule type" value="Genomic_DNA"/>
</dbReference>
<keyword evidence="5 6" id="KW-0472">Membrane</keyword>
<dbReference type="RefSeq" id="WP_085126118.1">
    <property type="nucleotide sequence ID" value="NZ_FWZX01000038.1"/>
</dbReference>
<protein>
    <submittedName>
        <fullName evidence="8">Putative ABC transport system permease protein</fullName>
    </submittedName>
</protein>
<feature type="transmembrane region" description="Helical" evidence="6">
    <location>
        <begin position="829"/>
        <end position="850"/>
    </location>
</feature>
<keyword evidence="4 6" id="KW-1133">Transmembrane helix</keyword>
<evidence type="ECO:0000256" key="6">
    <source>
        <dbReference type="SAM" id="Phobius"/>
    </source>
</evidence>
<evidence type="ECO:0000313" key="8">
    <source>
        <dbReference type="EMBL" id="SMF78119.1"/>
    </source>
</evidence>
<sequence length="867" mass="91888">MAEAALTRAAAVGGGRWPLSLRLARRELRSGPASGFRGFRIFLACLLLGVAAIAAVGSLAQAMLDGLEQNGRALLGGEAELRLLHREATPAELAWLTANSGRLSETAELRAMARDPGGGQRRLVELKAVDGSYPLYGALATEPAGLGPAALAERDGSWGALVDPALLGRLGLEVGDRLAIGGLDYRIRGTIRHEPDRAGRVFSFGPRVMVALASLPATGLVQPGSLIEYHYRLDLPPGRAFADWRKRLVAALPESGWRIRGLAQAAPGIQRFVEQVRLFMTLVGLTALLVGGVGIANAVGSYLEQKKPTIATLKCLGAPAFLIFRAYLWQVLALALLGTLGGLVVGALVPLAVGPLLSERLNFQVAGGLYPGALALAALFGLLTTLAFSLWPLARAQQVPAVALFRDTVQRARRWPPRWAVAATGLAALALAGTAVLGTSDSRLALGFILGAALALAAFRLAAHGLVRVAERLPRPRRPDLRLALANLHRPGAPTANVAMSLGLGLTVLVAIALIQGNLRQRVLEELPAEAPSFYFIDIQPDEVATFQKIVGATPGVVAETRVPMLRGRITRVNGKRPEDLQIPKQVTWVFQGDRGLTWRATPPEGAKLTEGQWWPADYRGAPLVSLDDEVGKALGLHPGDHLTINVLGRDFTVEIANLRTVEWADLKINFVMIFSPGLLEGAPHQDIATVRLQPGPDDALGQAAAEDALERRVTDALPNVSAIRVKEALQTFAQMLDSIAAAVTATAGVTLLAGTLVLAGAVAAGHRRRIYDAVVLKVLGATRADIGRAFLLEYGLIGLVTALLAALAGSLAAWWVLTDIMNSPFHFLAGRVALTVLLATAVTLLFGFVGTWRALAQKAAPLLRNE</sequence>
<organism evidence="8 9">
    <name type="scientific">Tistlia consotensis USBA 355</name>
    <dbReference type="NCBI Taxonomy" id="560819"/>
    <lineage>
        <taxon>Bacteria</taxon>
        <taxon>Pseudomonadati</taxon>
        <taxon>Pseudomonadota</taxon>
        <taxon>Alphaproteobacteria</taxon>
        <taxon>Rhodospirillales</taxon>
        <taxon>Rhodovibrionaceae</taxon>
        <taxon>Tistlia</taxon>
    </lineage>
</organism>
<feature type="transmembrane region" description="Helical" evidence="6">
    <location>
        <begin position="792"/>
        <end position="817"/>
    </location>
</feature>
<accession>A0A1Y6CVN5</accession>
<dbReference type="PANTHER" id="PTHR30287">
    <property type="entry name" value="MEMBRANE COMPONENT OF PREDICTED ABC SUPERFAMILY METABOLITE UPTAKE TRANSPORTER"/>
    <property type="match status" value="1"/>
</dbReference>
<comment type="subcellular location">
    <subcellularLocation>
        <location evidence="1">Cell membrane</location>
        <topology evidence="1">Multi-pass membrane protein</topology>
    </subcellularLocation>
</comment>
<reference evidence="8 9" key="1">
    <citation type="submission" date="2017-04" db="EMBL/GenBank/DDBJ databases">
        <authorList>
            <person name="Afonso C.L."/>
            <person name="Miller P.J."/>
            <person name="Scott M.A."/>
            <person name="Spackman E."/>
            <person name="Goraichik I."/>
            <person name="Dimitrov K.M."/>
            <person name="Suarez D.L."/>
            <person name="Swayne D.E."/>
        </authorList>
    </citation>
    <scope>NUCLEOTIDE SEQUENCE [LARGE SCALE GENOMIC DNA]</scope>
    <source>
        <strain evidence="8 9">USBA 355</strain>
    </source>
</reference>
<proteinExistence type="predicted"/>
<evidence type="ECO:0000256" key="3">
    <source>
        <dbReference type="ARBA" id="ARBA00022692"/>
    </source>
</evidence>
<feature type="transmembrane region" description="Helical" evidence="6">
    <location>
        <begin position="278"/>
        <end position="303"/>
    </location>
</feature>
<evidence type="ECO:0000256" key="5">
    <source>
        <dbReference type="ARBA" id="ARBA00023136"/>
    </source>
</evidence>
<evidence type="ECO:0000313" key="9">
    <source>
        <dbReference type="Proteomes" id="UP000192917"/>
    </source>
</evidence>
<evidence type="ECO:0000256" key="4">
    <source>
        <dbReference type="ARBA" id="ARBA00022989"/>
    </source>
</evidence>
<evidence type="ECO:0000256" key="1">
    <source>
        <dbReference type="ARBA" id="ARBA00004651"/>
    </source>
</evidence>
<keyword evidence="9" id="KW-1185">Reference proteome</keyword>
<dbReference type="GO" id="GO:0005886">
    <property type="term" value="C:plasma membrane"/>
    <property type="evidence" value="ECO:0007669"/>
    <property type="project" value="UniProtKB-SubCell"/>
</dbReference>
<feature type="transmembrane region" description="Helical" evidence="6">
    <location>
        <begin position="335"/>
        <end position="357"/>
    </location>
</feature>
<feature type="domain" description="ABC3 transporter permease C-terminal" evidence="7">
    <location>
        <begin position="748"/>
        <end position="857"/>
    </location>
</feature>
<feature type="transmembrane region" description="Helical" evidence="6">
    <location>
        <begin position="369"/>
        <end position="391"/>
    </location>
</feature>
<name>A0A1Y6CVN5_9PROT</name>